<keyword evidence="1" id="KW-0472">Membrane</keyword>
<dbReference type="EMBL" id="QXDF01000001">
    <property type="protein sequence ID" value="RIA56828.1"/>
    <property type="molecule type" value="Genomic_DNA"/>
</dbReference>
<organism evidence="2 3">
    <name type="scientific">Dichotomicrobium thermohalophilum</name>
    <dbReference type="NCBI Taxonomy" id="933063"/>
    <lineage>
        <taxon>Bacteria</taxon>
        <taxon>Pseudomonadati</taxon>
        <taxon>Pseudomonadota</taxon>
        <taxon>Alphaproteobacteria</taxon>
        <taxon>Hyphomicrobiales</taxon>
        <taxon>Hyphomicrobiaceae</taxon>
        <taxon>Dichotomicrobium</taxon>
    </lineage>
</organism>
<dbReference type="RefSeq" id="WP_119061586.1">
    <property type="nucleotide sequence ID" value="NZ_QXDF01000001.1"/>
</dbReference>
<evidence type="ECO:0000313" key="3">
    <source>
        <dbReference type="Proteomes" id="UP000266273"/>
    </source>
</evidence>
<dbReference type="Proteomes" id="UP000266273">
    <property type="component" value="Unassembled WGS sequence"/>
</dbReference>
<keyword evidence="1" id="KW-1133">Transmembrane helix</keyword>
<reference evidence="2 3" key="1">
    <citation type="submission" date="2018-08" db="EMBL/GenBank/DDBJ databases">
        <title>Genomic Encyclopedia of Archaeal and Bacterial Type Strains, Phase II (KMG-II): from individual species to whole genera.</title>
        <authorList>
            <person name="Goeker M."/>
        </authorList>
    </citation>
    <scope>NUCLEOTIDE SEQUENCE [LARGE SCALE GENOMIC DNA]</scope>
    <source>
        <strain evidence="2 3">DSM 5002</strain>
    </source>
</reference>
<comment type="caution">
    <text evidence="2">The sequence shown here is derived from an EMBL/GenBank/DDBJ whole genome shotgun (WGS) entry which is preliminary data.</text>
</comment>
<name>A0A397Q6Z5_9HYPH</name>
<feature type="transmembrane region" description="Helical" evidence="1">
    <location>
        <begin position="58"/>
        <end position="81"/>
    </location>
</feature>
<evidence type="ECO:0000313" key="2">
    <source>
        <dbReference type="EMBL" id="RIA56828.1"/>
    </source>
</evidence>
<accession>A0A397Q6Z5</accession>
<gene>
    <name evidence="2" type="ORF">BXY53_1941</name>
</gene>
<protein>
    <submittedName>
        <fullName evidence="2">Uncharacterized protein</fullName>
    </submittedName>
</protein>
<keyword evidence="3" id="KW-1185">Reference proteome</keyword>
<evidence type="ECO:0000256" key="1">
    <source>
        <dbReference type="SAM" id="Phobius"/>
    </source>
</evidence>
<feature type="transmembrane region" description="Helical" evidence="1">
    <location>
        <begin position="16"/>
        <end position="38"/>
    </location>
</feature>
<dbReference type="AlphaFoldDB" id="A0A397Q6Z5"/>
<proteinExistence type="predicted"/>
<keyword evidence="1" id="KW-0812">Transmembrane</keyword>
<sequence length="85" mass="8734">MARRHAPATLSEWTRFLLLHASAGAALGVLVGAGLLVSDVAGIGTLFWESRARVAVGALYFLSFASTFAAGSIATAIMGLAGKDR</sequence>